<dbReference type="InterPro" id="IPR036259">
    <property type="entry name" value="MFS_trans_sf"/>
</dbReference>
<accession>A0A8H6DJC1</accession>
<sequence>MSTNQIEMRNTGGLSLPPEQTTVDNFEDSLSTNAVPNAAVVHETTVPDGGYGWVAVFGCAVITWWFVGTTYSWGVIQTALVEEGVSGASTLSFVGSLTVSCIAILAVANARIVSGIGAQKLAFLGVTLLGGGEILAAFVVDNVGALFATVGVVMGVGTSMCFMTVSIIPAQYFQRKRGLANGIVFAAGGLGGAAISLAIERLLDVLGPAWALRIVGILTLGSGLPAAWLIRERAPARRTTFVEWRLFTSLKFDLLFLSGVIATFPLFVPPFFLPLYCQSIQLKPSVGAAMVAIFNFSGALGRIGFGLLCDFVGPLNILFITLLLTGVSMLVLWPFSNTLVPLAVFAIWNGIASGGFFAVMPTVVGSVFGSHKMPIAMGMIVTGWAGGYLMGGPIAGYMLGRYGGVEGGIMAFRPAMYYAGSMSLGAASLVAWMRFRINATLPWSDKATRGTTWATRLRVVPVPSYKPGTGVQTRQLNSRNSVTESQAKTKVERILQNLSGLIDLERACENPFYAISPFLDLYIASELKVLQMLDDQVKQEVKHSRMIGDGDGTAQVPSSNDGSN</sequence>
<feature type="region of interest" description="Disordered" evidence="4">
    <location>
        <begin position="543"/>
        <end position="564"/>
    </location>
</feature>
<dbReference type="Gene3D" id="1.20.1250.20">
    <property type="entry name" value="MFS general substrate transporter like domains"/>
    <property type="match status" value="2"/>
</dbReference>
<feature type="transmembrane region" description="Helical" evidence="5">
    <location>
        <begin position="285"/>
        <end position="305"/>
    </location>
</feature>
<organism evidence="6 7">
    <name type="scientific">Fusarium mundagurra</name>
    <dbReference type="NCBI Taxonomy" id="1567541"/>
    <lineage>
        <taxon>Eukaryota</taxon>
        <taxon>Fungi</taxon>
        <taxon>Dikarya</taxon>
        <taxon>Ascomycota</taxon>
        <taxon>Pezizomycotina</taxon>
        <taxon>Sordariomycetes</taxon>
        <taxon>Hypocreomycetidae</taxon>
        <taxon>Hypocreales</taxon>
        <taxon>Nectriaceae</taxon>
        <taxon>Fusarium</taxon>
        <taxon>Fusarium fujikuroi species complex</taxon>
    </lineage>
</organism>
<dbReference type="InterPro" id="IPR050327">
    <property type="entry name" value="Proton-linked_MCT"/>
</dbReference>
<keyword evidence="3" id="KW-0325">Glycoprotein</keyword>
<evidence type="ECO:0000256" key="3">
    <source>
        <dbReference type="ARBA" id="ARBA00023180"/>
    </source>
</evidence>
<feature type="transmembrane region" description="Helical" evidence="5">
    <location>
        <begin position="121"/>
        <end position="140"/>
    </location>
</feature>
<feature type="transmembrane region" description="Helical" evidence="5">
    <location>
        <begin position="252"/>
        <end position="273"/>
    </location>
</feature>
<dbReference type="PANTHER" id="PTHR11360">
    <property type="entry name" value="MONOCARBOXYLATE TRANSPORTER"/>
    <property type="match status" value="1"/>
</dbReference>
<evidence type="ECO:0000256" key="5">
    <source>
        <dbReference type="SAM" id="Phobius"/>
    </source>
</evidence>
<comment type="subcellular location">
    <subcellularLocation>
        <location evidence="1">Membrane</location>
        <topology evidence="1">Multi-pass membrane protein</topology>
    </subcellularLocation>
</comment>
<dbReference type="SUPFAM" id="SSF103473">
    <property type="entry name" value="MFS general substrate transporter"/>
    <property type="match status" value="1"/>
</dbReference>
<keyword evidence="5" id="KW-0472">Membrane</keyword>
<keyword evidence="7" id="KW-1185">Reference proteome</keyword>
<evidence type="ECO:0000313" key="6">
    <source>
        <dbReference type="EMBL" id="KAF5718755.1"/>
    </source>
</evidence>
<feature type="transmembrane region" description="Helical" evidence="5">
    <location>
        <begin position="87"/>
        <end position="109"/>
    </location>
</feature>
<feature type="transmembrane region" description="Helical" evidence="5">
    <location>
        <begin position="50"/>
        <end position="67"/>
    </location>
</feature>
<dbReference type="OrthoDB" id="6499973at2759"/>
<dbReference type="PANTHER" id="PTHR11360:SF305">
    <property type="entry name" value="MAJOR FACILITATOR SUPERFAMILY (MFS) PROFILE DOMAIN-CONTAINING PROTEIN"/>
    <property type="match status" value="1"/>
</dbReference>
<reference evidence="6 7" key="1">
    <citation type="submission" date="2020-05" db="EMBL/GenBank/DDBJ databases">
        <title>Identification and distribution of gene clusters putatively required for synthesis of sphingolipid metabolism inhibitors in phylogenetically diverse species of the filamentous fungus Fusarium.</title>
        <authorList>
            <person name="Kim H.-S."/>
            <person name="Busman M."/>
            <person name="Brown D.W."/>
            <person name="Divon H."/>
            <person name="Uhlig S."/>
            <person name="Proctor R.H."/>
        </authorList>
    </citation>
    <scope>NUCLEOTIDE SEQUENCE [LARGE SCALE GENOMIC DNA]</scope>
    <source>
        <strain evidence="6 7">NRRL 66235</strain>
    </source>
</reference>
<dbReference type="InterPro" id="IPR011701">
    <property type="entry name" value="MFS"/>
</dbReference>
<dbReference type="Proteomes" id="UP000544331">
    <property type="component" value="Unassembled WGS sequence"/>
</dbReference>
<dbReference type="EMBL" id="JAAOAN010000161">
    <property type="protein sequence ID" value="KAF5718755.1"/>
    <property type="molecule type" value="Genomic_DNA"/>
</dbReference>
<name>A0A8H6DJC1_9HYPO</name>
<feature type="transmembrane region" description="Helical" evidence="5">
    <location>
        <begin position="146"/>
        <end position="167"/>
    </location>
</feature>
<dbReference type="Pfam" id="PF07690">
    <property type="entry name" value="MFS_1"/>
    <property type="match status" value="1"/>
</dbReference>
<dbReference type="GO" id="GO:0016020">
    <property type="term" value="C:membrane"/>
    <property type="evidence" value="ECO:0007669"/>
    <property type="project" value="UniProtKB-SubCell"/>
</dbReference>
<evidence type="ECO:0000256" key="4">
    <source>
        <dbReference type="SAM" id="MobiDB-lite"/>
    </source>
</evidence>
<evidence type="ECO:0000256" key="1">
    <source>
        <dbReference type="ARBA" id="ARBA00004141"/>
    </source>
</evidence>
<dbReference type="GO" id="GO:0022857">
    <property type="term" value="F:transmembrane transporter activity"/>
    <property type="evidence" value="ECO:0007669"/>
    <property type="project" value="InterPro"/>
</dbReference>
<keyword evidence="5" id="KW-1133">Transmembrane helix</keyword>
<dbReference type="AlphaFoldDB" id="A0A8H6DJC1"/>
<feature type="transmembrane region" description="Helical" evidence="5">
    <location>
        <begin position="211"/>
        <end position="231"/>
    </location>
</feature>
<feature type="transmembrane region" description="Helical" evidence="5">
    <location>
        <begin position="375"/>
        <end position="395"/>
    </location>
</feature>
<proteinExistence type="inferred from homology"/>
<feature type="transmembrane region" description="Helical" evidence="5">
    <location>
        <begin position="415"/>
        <end position="435"/>
    </location>
</feature>
<keyword evidence="5" id="KW-0812">Transmembrane</keyword>
<feature type="transmembrane region" description="Helical" evidence="5">
    <location>
        <begin position="179"/>
        <end position="199"/>
    </location>
</feature>
<feature type="transmembrane region" description="Helical" evidence="5">
    <location>
        <begin position="317"/>
        <end position="336"/>
    </location>
</feature>
<protein>
    <submittedName>
        <fullName evidence="6">Major facilitator superfamily transporter</fullName>
    </submittedName>
</protein>
<evidence type="ECO:0000313" key="7">
    <source>
        <dbReference type="Proteomes" id="UP000544331"/>
    </source>
</evidence>
<gene>
    <name evidence="6" type="ORF">FMUND_5115</name>
</gene>
<feature type="compositionally biased region" description="Polar residues" evidence="4">
    <location>
        <begin position="555"/>
        <end position="564"/>
    </location>
</feature>
<feature type="transmembrane region" description="Helical" evidence="5">
    <location>
        <begin position="342"/>
        <end position="368"/>
    </location>
</feature>
<comment type="similarity">
    <text evidence="2">Belongs to the major facilitator superfamily. Monocarboxylate porter (TC 2.A.1.13) family.</text>
</comment>
<comment type="caution">
    <text evidence="6">The sequence shown here is derived from an EMBL/GenBank/DDBJ whole genome shotgun (WGS) entry which is preliminary data.</text>
</comment>
<evidence type="ECO:0000256" key="2">
    <source>
        <dbReference type="ARBA" id="ARBA00006727"/>
    </source>
</evidence>